<feature type="chain" id="PRO_5035967533" description="Neutral protease 2" evidence="14">
    <location>
        <begin position="18"/>
        <end position="360"/>
    </location>
</feature>
<keyword evidence="5 12" id="KW-0479">Metal-binding</keyword>
<evidence type="ECO:0000256" key="5">
    <source>
        <dbReference type="ARBA" id="ARBA00022723"/>
    </source>
</evidence>
<dbReference type="Gene3D" id="3.40.390.10">
    <property type="entry name" value="Collagenase (Catalytic Domain)"/>
    <property type="match status" value="1"/>
</dbReference>
<keyword evidence="16" id="KW-1185">Reference proteome</keyword>
<evidence type="ECO:0000256" key="14">
    <source>
        <dbReference type="RuleBase" id="RU361126"/>
    </source>
</evidence>
<evidence type="ECO:0000256" key="7">
    <source>
        <dbReference type="ARBA" id="ARBA00022801"/>
    </source>
</evidence>
<keyword evidence="4 14" id="KW-0165">Cleavage on pair of basic residues</keyword>
<evidence type="ECO:0000313" key="15">
    <source>
        <dbReference type="EMBL" id="CAA7259445.1"/>
    </source>
</evidence>
<dbReference type="EC" id="3.4.24.39" evidence="14"/>
<evidence type="ECO:0000256" key="3">
    <source>
        <dbReference type="ARBA" id="ARBA00022670"/>
    </source>
</evidence>
<comment type="function">
    <text evidence="14">Secreted metalloproteinase that allows assimilation of proteinaceous substrates. Shows high activities on basic nuclear substrates such as histone and protamine.</text>
</comment>
<feature type="active site" evidence="11">
    <location>
        <position position="314"/>
    </location>
</feature>
<evidence type="ECO:0000256" key="11">
    <source>
        <dbReference type="PIRSR" id="PIRSR601384-1"/>
    </source>
</evidence>
<keyword evidence="8 12" id="KW-0862">Zinc</keyword>
<dbReference type="EMBL" id="CACVBS010000024">
    <property type="protein sequence ID" value="CAA7259445.1"/>
    <property type="molecule type" value="Genomic_DNA"/>
</dbReference>
<comment type="subcellular location">
    <subcellularLocation>
        <location evidence="14">Secreted</location>
    </subcellularLocation>
</comment>
<dbReference type="InterPro" id="IPR024079">
    <property type="entry name" value="MetalloPept_cat_dom_sf"/>
</dbReference>
<keyword evidence="14" id="KW-0964">Secreted</keyword>
<dbReference type="InterPro" id="IPR001384">
    <property type="entry name" value="Peptidase_M35"/>
</dbReference>
<dbReference type="PANTHER" id="PTHR37016:SF3">
    <property type="entry name" value="NEUTRAL PROTEASE 2-RELATED"/>
    <property type="match status" value="1"/>
</dbReference>
<comment type="catalytic activity">
    <reaction evidence="1 14">
        <text>Preferential cleavage of bonds with hydrophobic residues in P1'. Also 3-Asn-|-Gln-4 and 8-Gly-|-Ser-9 bonds in insulin B chain.</text>
        <dbReference type="EC" id="3.4.24.39"/>
    </reaction>
</comment>
<feature type="binding site" evidence="12">
    <location>
        <position position="324"/>
    </location>
    <ligand>
        <name>Zn(2+)</name>
        <dbReference type="ChEBI" id="CHEBI:29105"/>
        <note>catalytic</note>
    </ligand>
</feature>
<dbReference type="SUPFAM" id="SSF55486">
    <property type="entry name" value="Metalloproteases ('zincins'), catalytic domain"/>
    <property type="match status" value="1"/>
</dbReference>
<dbReference type="CDD" id="cd11008">
    <property type="entry name" value="M35_deuterolysin_like"/>
    <property type="match status" value="1"/>
</dbReference>
<reference evidence="15 16" key="1">
    <citation type="submission" date="2020-01" db="EMBL/GenBank/DDBJ databases">
        <authorList>
            <person name="Gupta K D."/>
        </authorList>
    </citation>
    <scope>NUCLEOTIDE SEQUENCE [LARGE SCALE GENOMIC DNA]</scope>
</reference>
<keyword evidence="6 14" id="KW-0732">Signal</keyword>
<evidence type="ECO:0000256" key="12">
    <source>
        <dbReference type="PIRSR" id="PIRSR601384-2"/>
    </source>
</evidence>
<gene>
    <name evidence="15" type="ORF">AAE3_LOCUS1718</name>
</gene>
<accession>A0A8S0VQC0</accession>
<evidence type="ECO:0000256" key="13">
    <source>
        <dbReference type="PIRSR" id="PIRSR601384-3"/>
    </source>
</evidence>
<evidence type="ECO:0000256" key="8">
    <source>
        <dbReference type="ARBA" id="ARBA00022833"/>
    </source>
</evidence>
<keyword evidence="7 14" id="KW-0378">Hydrolase</keyword>
<dbReference type="PANTHER" id="PTHR37016">
    <property type="match status" value="1"/>
</dbReference>
<dbReference type="GO" id="GO:0004222">
    <property type="term" value="F:metalloendopeptidase activity"/>
    <property type="evidence" value="ECO:0007669"/>
    <property type="project" value="InterPro"/>
</dbReference>
<comment type="caution">
    <text evidence="15">The sequence shown here is derived from an EMBL/GenBank/DDBJ whole genome shotgun (WGS) entry which is preliminary data.</text>
</comment>
<evidence type="ECO:0000256" key="1">
    <source>
        <dbReference type="ARBA" id="ARBA00001187"/>
    </source>
</evidence>
<keyword evidence="3 14" id="KW-0645">Protease</keyword>
<evidence type="ECO:0000313" key="16">
    <source>
        <dbReference type="Proteomes" id="UP000467700"/>
    </source>
</evidence>
<keyword evidence="9 14" id="KW-0482">Metalloprotease</keyword>
<dbReference type="InterPro" id="IPR050414">
    <property type="entry name" value="Fungal_M35_metalloproteases"/>
</dbReference>
<sequence>MFWSSLACLSLIATSYASPLSRRAEGISVEIVPAAASVSSIADLKFTANIKNTGLEAVRILNYGTILDSKLPTKSFVVTKDGAAVAFTGVKVSVSLTDADDSAYTVINAGETVSVTHEVAALYDFANAGAGTFSFEPITDFVFAGTAVEAVSPATFSKAQAVSNVVQVEITGDLKKRELKALEGRARNICTNTSRASFITSSYNEAKTLANRGISYISSRGTSDSVYRAYWGANTASRITAVLQAVASENSSSRTLSCVDSYGVCTGGVIAYTVVASTNIYYCSIFFNEVATSNLCSGTTVASRNVRGGTTLHELTHAVANTDDVTYGCAADQRLSDANKYRNADNYNCFTTQVYQNTGC</sequence>
<dbReference type="AlphaFoldDB" id="A0A8S0VQC0"/>
<dbReference type="GO" id="GO:0005576">
    <property type="term" value="C:extracellular region"/>
    <property type="evidence" value="ECO:0007669"/>
    <property type="project" value="UniProtKB-SubCell"/>
</dbReference>
<dbReference type="Proteomes" id="UP000467700">
    <property type="component" value="Unassembled WGS sequence"/>
</dbReference>
<evidence type="ECO:0000256" key="10">
    <source>
        <dbReference type="ARBA" id="ARBA00023145"/>
    </source>
</evidence>
<evidence type="ECO:0000256" key="6">
    <source>
        <dbReference type="ARBA" id="ARBA00022729"/>
    </source>
</evidence>
<comment type="similarity">
    <text evidence="2 14">Belongs to the peptidase M35 family.</text>
</comment>
<proteinExistence type="inferred from homology"/>
<organism evidence="15 16">
    <name type="scientific">Cyclocybe aegerita</name>
    <name type="common">Black poplar mushroom</name>
    <name type="synonym">Agrocybe aegerita</name>
    <dbReference type="NCBI Taxonomy" id="1973307"/>
    <lineage>
        <taxon>Eukaryota</taxon>
        <taxon>Fungi</taxon>
        <taxon>Dikarya</taxon>
        <taxon>Basidiomycota</taxon>
        <taxon>Agaricomycotina</taxon>
        <taxon>Agaricomycetes</taxon>
        <taxon>Agaricomycetidae</taxon>
        <taxon>Agaricales</taxon>
        <taxon>Agaricineae</taxon>
        <taxon>Bolbitiaceae</taxon>
        <taxon>Cyclocybe</taxon>
    </lineage>
</organism>
<evidence type="ECO:0000256" key="2">
    <source>
        <dbReference type="ARBA" id="ARBA00010279"/>
    </source>
</evidence>
<feature type="disulfide bond" evidence="13">
    <location>
        <begin position="265"/>
        <end position="283"/>
    </location>
</feature>
<name>A0A8S0VQC0_CYCAE</name>
<evidence type="ECO:0000256" key="9">
    <source>
        <dbReference type="ARBA" id="ARBA00023049"/>
    </source>
</evidence>
<keyword evidence="10" id="KW-0865">Zymogen</keyword>
<dbReference type="GO" id="GO:0006508">
    <property type="term" value="P:proteolysis"/>
    <property type="evidence" value="ECO:0007669"/>
    <property type="project" value="UniProtKB-KW"/>
</dbReference>
<feature type="signal peptide" evidence="14">
    <location>
        <begin position="1"/>
        <end position="17"/>
    </location>
</feature>
<feature type="binding site" evidence="12">
    <location>
        <position position="317"/>
    </location>
    <ligand>
        <name>Zn(2+)</name>
        <dbReference type="ChEBI" id="CHEBI:29105"/>
        <note>catalytic</note>
    </ligand>
</feature>
<protein>
    <recommendedName>
        <fullName evidence="14">Neutral protease 2</fullName>
        <ecNumber evidence="14">3.4.24.39</ecNumber>
    </recommendedName>
    <alternativeName>
        <fullName evidence="14">Deuterolysin</fullName>
    </alternativeName>
</protein>
<dbReference type="PRINTS" id="PR00768">
    <property type="entry name" value="DEUTEROLYSIN"/>
</dbReference>
<feature type="binding site" evidence="12">
    <location>
        <position position="313"/>
    </location>
    <ligand>
        <name>Zn(2+)</name>
        <dbReference type="ChEBI" id="CHEBI:29105"/>
        <note>catalytic</note>
    </ligand>
</feature>
<dbReference type="GO" id="GO:0046872">
    <property type="term" value="F:metal ion binding"/>
    <property type="evidence" value="ECO:0007669"/>
    <property type="project" value="UniProtKB-KW"/>
</dbReference>
<feature type="disulfide bond" evidence="13">
    <location>
        <begin position="190"/>
        <end position="258"/>
    </location>
</feature>
<evidence type="ECO:0000256" key="4">
    <source>
        <dbReference type="ARBA" id="ARBA00022685"/>
    </source>
</evidence>
<comment type="cofactor">
    <cofactor evidence="12 14">
        <name>Zn(2+)</name>
        <dbReference type="ChEBI" id="CHEBI:29105"/>
    </cofactor>
    <text evidence="12 14">Binds 1 zinc ion per subunit.</text>
</comment>
<dbReference type="OrthoDB" id="412874at2759"/>
<dbReference type="Pfam" id="PF02102">
    <property type="entry name" value="Peptidase_M35"/>
    <property type="match status" value="1"/>
</dbReference>
<dbReference type="Gene3D" id="2.60.40.2970">
    <property type="match status" value="1"/>
</dbReference>